<feature type="domain" description="Bacterial DNA polymerase III alpha subunit NTPase" evidence="8">
    <location>
        <begin position="250"/>
        <end position="484"/>
    </location>
</feature>
<evidence type="ECO:0000256" key="1">
    <source>
        <dbReference type="ARBA" id="ARBA00012417"/>
    </source>
</evidence>
<dbReference type="Proteomes" id="UP000002215">
    <property type="component" value="Chromosome"/>
</dbReference>
<evidence type="ECO:0000313" key="11">
    <source>
        <dbReference type="EMBL" id="ACU60703.1"/>
    </source>
</evidence>
<protein>
    <recommendedName>
        <fullName evidence="1">DNA-directed DNA polymerase</fullName>
        <ecNumber evidence="1">2.7.7.7</ecNumber>
    </recommendedName>
</protein>
<proteinExistence type="predicted"/>
<accession>A0A979G4X6</accession>
<dbReference type="EMBL" id="CP001699">
    <property type="protein sequence ID" value="ACU60703.1"/>
    <property type="molecule type" value="Genomic_DNA"/>
</dbReference>
<feature type="domain" description="PHP" evidence="7">
    <location>
        <begin position="4"/>
        <end position="92"/>
    </location>
</feature>
<keyword evidence="2 11" id="KW-0808">Transferase</keyword>
<reference evidence="11 12" key="2">
    <citation type="journal article" date="2010" name="Stand. Genomic Sci.">
        <title>Complete genome sequence of Chitinophaga pinensis type strain (UQM 2034).</title>
        <authorList>
            <person name="Glavina Del Rio T."/>
            <person name="Abt B."/>
            <person name="Spring S."/>
            <person name="Lapidus A."/>
            <person name="Nolan M."/>
            <person name="Tice H."/>
            <person name="Copeland A."/>
            <person name="Cheng J.F."/>
            <person name="Chen F."/>
            <person name="Bruce D."/>
            <person name="Goodwin L."/>
            <person name="Pitluck S."/>
            <person name="Ivanova N."/>
            <person name="Mavromatis K."/>
            <person name="Mikhailova N."/>
            <person name="Pati A."/>
            <person name="Chen A."/>
            <person name="Palaniappan K."/>
            <person name="Land M."/>
            <person name="Hauser L."/>
            <person name="Chang Y.J."/>
            <person name="Jeffries C.D."/>
            <person name="Chain P."/>
            <person name="Saunders E."/>
            <person name="Detter J.C."/>
            <person name="Brettin T."/>
            <person name="Rohde M."/>
            <person name="Goker M."/>
            <person name="Bristow J."/>
            <person name="Eisen J.A."/>
            <person name="Markowitz V."/>
            <person name="Hugenholtz P."/>
            <person name="Kyrpides N.C."/>
            <person name="Klenk H.P."/>
            <person name="Lucas S."/>
        </authorList>
    </citation>
    <scope>NUCLEOTIDE SEQUENCE [LARGE SCALE GENOMIC DNA]</scope>
    <source>
        <strain evidence="12">ATCC 43595 / DSM 2588 / LMG 13176 / NBRC 15968 / NCIMB 11800 / UQM 2034</strain>
    </source>
</reference>
<sequence>MYLNCKTYFSYRYGTFPHELLVLTASELAVKTMALTNINNTSDIWDFVSACKRAGIKPVAGVEIRNEDTLCYLLLSRNNEGFFQINRFLSTHLIAKAPFPDRVELGADVFVIYPFNKEWLQSEPLLTVNEYMGVQTTEVNKLYGVDMQQWGSRLLMRHPVTFQDKVHYNVHRLLRAIDKNIILSKQEDTHKAGEHETFMPPATLLLAFEAYPQIIINTFLLMEKCSLDMDYEEDKNKKHASASKEDDRQLLEKLATDGLLYRYGKTNTVARERVLKELKIINDLNFNAYFLITWEILQYARSRGFFHVGRGSGANSIVAYCMQITDVDPIELDLYFERFLNPYRTSPPDFDIDFSWVDRDDIIDFVFKKYGKEHVALLGMYTTFQYKATVRELGKVYGLPKTEIDLLAEGRLQSDDKVHAQILRYSDLIKDFPNHLSIHPGGMLISENPIHYYTATDLPPKGFYTTQIDMFVAENISLFKFDILSQRGLGHIKDTVDLVRKTRGIAIDIHDVELFKQDKRVAQQIRSADTIGCFYIESPSMRQLLKKLRCSDYLTLVAASSIIRPGVGQSGMMQEYIYRYHNPDKFEYLHPKMKELLQETYGVMVYQEDVIKVAHHFGGLDMAESDILRRAMSGKYRGTKQMQRLEEQFFLNCKARGYDPGISREVWRQISSFAGYSFSKAHSASFAVESYQSLYLKTYYPVEFMVAVINNFGGFYNRALYFQQLIKHGATVYNPCINNSDYLTSIKNDIVYVGFIHIKDLERALMEKILEERDRNGAYLHLQDFIERTQVPPEQLNTLIKVNALRFTGKTKGELLWEANTLQKTNTRRIPAGQSLFQEPEISFQLPALKQNRLKDMMQDIELLGFTLENMFELVDADPYQHKLAADIPGCVHQTVTCLVYLICTKDTYTKKNKEVMHFGTWLDVKGDWVDSVHFPESARRYPFQKRGFYFITGKVIEEFGVHTIAVEQMEKAGIKKLNS</sequence>
<dbReference type="AlphaFoldDB" id="A0A979G4X6"/>
<evidence type="ECO:0000259" key="9">
    <source>
        <dbReference type="Pfam" id="PF14579"/>
    </source>
</evidence>
<dbReference type="InterPro" id="IPR004013">
    <property type="entry name" value="PHP_dom"/>
</dbReference>
<evidence type="ECO:0000256" key="2">
    <source>
        <dbReference type="ARBA" id="ARBA00022679"/>
    </source>
</evidence>
<feature type="domain" description="DNA polymerase III alpha subunit finger" evidence="10">
    <location>
        <begin position="490"/>
        <end position="656"/>
    </location>
</feature>
<reference evidence="12" key="1">
    <citation type="submission" date="2009-08" db="EMBL/GenBank/DDBJ databases">
        <title>The complete genome of Chitinophaga pinensis DSM 2588.</title>
        <authorList>
            <consortium name="US DOE Joint Genome Institute (JGI-PGF)"/>
            <person name="Lucas S."/>
            <person name="Copeland A."/>
            <person name="Lapidus A."/>
            <person name="Glavina del Rio T."/>
            <person name="Dalin E."/>
            <person name="Tice H."/>
            <person name="Bruce D."/>
            <person name="Goodwin L."/>
            <person name="Pitluck S."/>
            <person name="Kyrpides N."/>
            <person name="Mavromatis K."/>
            <person name="Ivanova N."/>
            <person name="Mikhailova N."/>
            <person name="Sims D."/>
            <person name="Meinche L."/>
            <person name="Brettin T."/>
            <person name="Detter J.C."/>
            <person name="Han C."/>
            <person name="Larimer F."/>
            <person name="Land M."/>
            <person name="Hauser L."/>
            <person name="Markowitz V."/>
            <person name="Cheng J.-F."/>
            <person name="Hugenholtz P."/>
            <person name="Woyke T."/>
            <person name="Wu D."/>
            <person name="Spring S."/>
            <person name="Klenk H.-P."/>
            <person name="Eisen J.A."/>
        </authorList>
    </citation>
    <scope>NUCLEOTIDE SEQUENCE [LARGE SCALE GENOMIC DNA]</scope>
    <source>
        <strain evidence="12">ATCC 43595 / DSM 2588 / LMG 13176 / NBRC 15968 / NCIMB 11800 / UQM 2034</strain>
    </source>
</reference>
<dbReference type="NCBIfam" id="TIGR00594">
    <property type="entry name" value="polc"/>
    <property type="match status" value="1"/>
</dbReference>
<keyword evidence="3 11" id="KW-0548">Nucleotidyltransferase</keyword>
<dbReference type="InterPro" id="IPR011708">
    <property type="entry name" value="DNA_pol3_alpha_NTPase_dom"/>
</dbReference>
<evidence type="ECO:0000256" key="4">
    <source>
        <dbReference type="ARBA" id="ARBA00022705"/>
    </source>
</evidence>
<dbReference type="Pfam" id="PF17657">
    <property type="entry name" value="DNA_pol3_finger"/>
    <property type="match status" value="1"/>
</dbReference>
<evidence type="ECO:0000256" key="3">
    <source>
        <dbReference type="ARBA" id="ARBA00022695"/>
    </source>
</evidence>
<dbReference type="GO" id="GO:0003887">
    <property type="term" value="F:DNA-directed DNA polymerase activity"/>
    <property type="evidence" value="ECO:0007669"/>
    <property type="project" value="UniProtKB-KW"/>
</dbReference>
<feature type="domain" description="DNA polymerase helix-hairpin-helix motif" evidence="9">
    <location>
        <begin position="729"/>
        <end position="814"/>
    </location>
</feature>
<dbReference type="OrthoDB" id="9803237at2"/>
<dbReference type="InterPro" id="IPR040982">
    <property type="entry name" value="DNA_pol3_finger"/>
</dbReference>
<dbReference type="GO" id="GO:0008408">
    <property type="term" value="F:3'-5' exonuclease activity"/>
    <property type="evidence" value="ECO:0007669"/>
    <property type="project" value="InterPro"/>
</dbReference>
<gene>
    <name evidence="11" type="ordered locus">Cpin_3236</name>
</gene>
<keyword evidence="5" id="KW-0239">DNA-directed DNA polymerase</keyword>
<dbReference type="RefSeq" id="WP_012790879.1">
    <property type="nucleotide sequence ID" value="NC_013132.1"/>
</dbReference>
<dbReference type="Pfam" id="PF14579">
    <property type="entry name" value="HHH_6"/>
    <property type="match status" value="1"/>
</dbReference>
<dbReference type="KEGG" id="cpi:Cpin_3236"/>
<evidence type="ECO:0000259" key="8">
    <source>
        <dbReference type="Pfam" id="PF07733"/>
    </source>
</evidence>
<dbReference type="PANTHER" id="PTHR32294">
    <property type="entry name" value="DNA POLYMERASE III SUBUNIT ALPHA"/>
    <property type="match status" value="1"/>
</dbReference>
<dbReference type="Pfam" id="PF07733">
    <property type="entry name" value="DNA_pol3_alpha"/>
    <property type="match status" value="1"/>
</dbReference>
<dbReference type="InterPro" id="IPR004805">
    <property type="entry name" value="DnaE2/DnaE/PolC"/>
</dbReference>
<evidence type="ECO:0000256" key="6">
    <source>
        <dbReference type="ARBA" id="ARBA00049244"/>
    </source>
</evidence>
<evidence type="ECO:0000259" key="7">
    <source>
        <dbReference type="Pfam" id="PF02811"/>
    </source>
</evidence>
<dbReference type="Gene3D" id="3.20.20.140">
    <property type="entry name" value="Metal-dependent hydrolases"/>
    <property type="match status" value="1"/>
</dbReference>
<evidence type="ECO:0000313" key="12">
    <source>
        <dbReference type="Proteomes" id="UP000002215"/>
    </source>
</evidence>
<dbReference type="Pfam" id="PF02811">
    <property type="entry name" value="PHP"/>
    <property type="match status" value="1"/>
</dbReference>
<name>A0A979G4X6_CHIPD</name>
<evidence type="ECO:0000259" key="10">
    <source>
        <dbReference type="Pfam" id="PF17657"/>
    </source>
</evidence>
<dbReference type="Gene3D" id="1.10.150.870">
    <property type="match status" value="1"/>
</dbReference>
<comment type="catalytic activity">
    <reaction evidence="6">
        <text>DNA(n) + a 2'-deoxyribonucleoside 5'-triphosphate = DNA(n+1) + diphosphate</text>
        <dbReference type="Rhea" id="RHEA:22508"/>
        <dbReference type="Rhea" id="RHEA-COMP:17339"/>
        <dbReference type="Rhea" id="RHEA-COMP:17340"/>
        <dbReference type="ChEBI" id="CHEBI:33019"/>
        <dbReference type="ChEBI" id="CHEBI:61560"/>
        <dbReference type="ChEBI" id="CHEBI:173112"/>
        <dbReference type="EC" id="2.7.7.7"/>
    </reaction>
</comment>
<organism evidence="11 12">
    <name type="scientific">Chitinophaga pinensis (strain ATCC 43595 / DSM 2588 / LMG 13176 / NBRC 15968 / NCIMB 11800 / UQM 2034)</name>
    <dbReference type="NCBI Taxonomy" id="485918"/>
    <lineage>
        <taxon>Bacteria</taxon>
        <taxon>Pseudomonadati</taxon>
        <taxon>Bacteroidota</taxon>
        <taxon>Chitinophagia</taxon>
        <taxon>Chitinophagales</taxon>
        <taxon>Chitinophagaceae</taxon>
        <taxon>Chitinophaga</taxon>
    </lineage>
</organism>
<dbReference type="GO" id="GO:0006260">
    <property type="term" value="P:DNA replication"/>
    <property type="evidence" value="ECO:0007669"/>
    <property type="project" value="UniProtKB-KW"/>
</dbReference>
<dbReference type="EC" id="2.7.7.7" evidence="1"/>
<dbReference type="InterPro" id="IPR029460">
    <property type="entry name" value="DNAPol_HHH"/>
</dbReference>
<keyword evidence="4" id="KW-0235">DNA replication</keyword>
<evidence type="ECO:0000256" key="5">
    <source>
        <dbReference type="ARBA" id="ARBA00022932"/>
    </source>
</evidence>